<dbReference type="SUPFAM" id="SSF53335">
    <property type="entry name" value="S-adenosyl-L-methionine-dependent methyltransferases"/>
    <property type="match status" value="1"/>
</dbReference>
<dbReference type="PANTHER" id="PTHR34203">
    <property type="entry name" value="METHYLTRANSFERASE, FKBM FAMILY PROTEIN"/>
    <property type="match status" value="1"/>
</dbReference>
<reference evidence="2 3" key="1">
    <citation type="journal article" date="2016" name="Environ. Microbiol.">
        <title>Genomic resolution of a cold subsurface aquifer community provides metabolic insights for novel microbes adapted to high CO concentrations.</title>
        <authorList>
            <person name="Probst A.J."/>
            <person name="Castelle C.J."/>
            <person name="Singh A."/>
            <person name="Brown C.T."/>
            <person name="Anantharaman K."/>
            <person name="Sharon I."/>
            <person name="Hug L.A."/>
            <person name="Burstein D."/>
            <person name="Emerson J.B."/>
            <person name="Thomas B.C."/>
            <person name="Banfield J.F."/>
        </authorList>
    </citation>
    <scope>NUCLEOTIDE SEQUENCE [LARGE SCALE GENOMIC DNA]</scope>
    <source>
        <strain evidence="2">CG1_02_43_90</strain>
    </source>
</reference>
<evidence type="ECO:0000313" key="3">
    <source>
        <dbReference type="Proteomes" id="UP000181992"/>
    </source>
</evidence>
<proteinExistence type="predicted"/>
<sequence length="306" mass="34939">MINRSKIKYSLKKLLPKSIFDLILALWQTIFRKLVDILDALRLKRFNNYRTIETAHHGHKFSLFISPKNGFIDKHIFLYGTYEPQILDLLVTYLKKGSTFVDIGANIGQHSMLAGSIVGDTGKVYSFEPIPYIYEQFLDSLKINHFERIVHAHNVALGKENKEESLYVEKNNVGGSSIVSSKGKEGEKISITIKRGDELLESLSRIDMVKIDVEGYEYEVLVGIKKTLKKHKPIIVLEFSGKLYSEKGGTDGGAILSLLRELDYAMYDVEDYMKKITSTEEFLTPFTKEKSQCDILCLPKQHAYEI</sequence>
<evidence type="ECO:0000259" key="1">
    <source>
        <dbReference type="Pfam" id="PF05050"/>
    </source>
</evidence>
<comment type="caution">
    <text evidence="2">The sequence shown here is derived from an EMBL/GenBank/DDBJ whole genome shotgun (WGS) entry which is preliminary data.</text>
</comment>
<gene>
    <name evidence="2" type="ORF">AUJ77_00315</name>
</gene>
<dbReference type="InterPro" id="IPR052514">
    <property type="entry name" value="SAM-dependent_MTase"/>
</dbReference>
<dbReference type="EMBL" id="MNVN01000003">
    <property type="protein sequence ID" value="OIO31240.1"/>
    <property type="molecule type" value="Genomic_DNA"/>
</dbReference>
<dbReference type="AlphaFoldDB" id="A0A1J4V5F5"/>
<organism evidence="2 3">
    <name type="scientific">Candidatus Nomurabacteria bacterium CG1_02_43_90</name>
    <dbReference type="NCBI Taxonomy" id="1805281"/>
    <lineage>
        <taxon>Bacteria</taxon>
        <taxon>Candidatus Nomuraibacteriota</taxon>
    </lineage>
</organism>
<dbReference type="PANTHER" id="PTHR34203:SF15">
    <property type="entry name" value="SLL1173 PROTEIN"/>
    <property type="match status" value="1"/>
</dbReference>
<protein>
    <recommendedName>
        <fullName evidence="1">Methyltransferase FkbM domain-containing protein</fullName>
    </recommendedName>
</protein>
<dbReference type="Proteomes" id="UP000181992">
    <property type="component" value="Unassembled WGS sequence"/>
</dbReference>
<feature type="domain" description="Methyltransferase FkbM" evidence="1">
    <location>
        <begin position="102"/>
        <end position="264"/>
    </location>
</feature>
<evidence type="ECO:0000313" key="2">
    <source>
        <dbReference type="EMBL" id="OIO31240.1"/>
    </source>
</evidence>
<dbReference type="Pfam" id="PF05050">
    <property type="entry name" value="Methyltransf_21"/>
    <property type="match status" value="1"/>
</dbReference>
<accession>A0A1J4V5F5</accession>
<dbReference type="NCBIfam" id="TIGR01444">
    <property type="entry name" value="fkbM_fam"/>
    <property type="match status" value="1"/>
</dbReference>
<dbReference type="InterPro" id="IPR006342">
    <property type="entry name" value="FkbM_mtfrase"/>
</dbReference>
<dbReference type="STRING" id="1805281.AUJ77_00315"/>
<name>A0A1J4V5F5_9BACT</name>
<dbReference type="Gene3D" id="3.40.50.150">
    <property type="entry name" value="Vaccinia Virus protein VP39"/>
    <property type="match status" value="1"/>
</dbReference>
<dbReference type="InterPro" id="IPR029063">
    <property type="entry name" value="SAM-dependent_MTases_sf"/>
</dbReference>